<dbReference type="PANTHER" id="PTHR43581">
    <property type="entry name" value="ATP/GTP PHOSPHATASE"/>
    <property type="match status" value="1"/>
</dbReference>
<dbReference type="InterPro" id="IPR051396">
    <property type="entry name" value="Bact_Antivir_Def_Nuclease"/>
</dbReference>
<feature type="domain" description="Endonuclease GajA/Old nuclease/RecF-like AAA" evidence="1">
    <location>
        <begin position="1"/>
        <end position="89"/>
    </location>
</feature>
<proteinExistence type="predicted"/>
<organism evidence="3 4">
    <name type="scientific">Pseudomonas iridis</name>
    <dbReference type="NCBI Taxonomy" id="2710587"/>
    <lineage>
        <taxon>Bacteria</taxon>
        <taxon>Pseudomonadati</taxon>
        <taxon>Pseudomonadota</taxon>
        <taxon>Gammaproteobacteria</taxon>
        <taxon>Pseudomonadales</taxon>
        <taxon>Pseudomonadaceae</taxon>
        <taxon>Pseudomonas</taxon>
    </lineage>
</organism>
<dbReference type="Pfam" id="PF13304">
    <property type="entry name" value="AAA_21"/>
    <property type="match status" value="1"/>
</dbReference>
<protein>
    <submittedName>
        <fullName evidence="3">AAA family ATPase</fullName>
    </submittedName>
</protein>
<keyword evidence="4" id="KW-1185">Reference proteome</keyword>
<dbReference type="InterPro" id="IPR041685">
    <property type="entry name" value="AAA_GajA/Old/RecF-like"/>
</dbReference>
<reference evidence="3 4" key="1">
    <citation type="submission" date="2024-10" db="EMBL/GenBank/DDBJ databases">
        <title>The Natural Products Discovery Center: Release of the First 8490 Sequenced Strains for Exploring Actinobacteria Biosynthetic Diversity.</title>
        <authorList>
            <person name="Kalkreuter E."/>
            <person name="Kautsar S.A."/>
            <person name="Yang D."/>
            <person name="Bader C.D."/>
            <person name="Teijaro C.N."/>
            <person name="Fluegel L."/>
            <person name="Davis C.M."/>
            <person name="Simpson J.R."/>
            <person name="Lauterbach L."/>
            <person name="Steele A.D."/>
            <person name="Gui C."/>
            <person name="Meng S."/>
            <person name="Li G."/>
            <person name="Viehrig K."/>
            <person name="Ye F."/>
            <person name="Su P."/>
            <person name="Kiefer A.F."/>
            <person name="Nichols A."/>
            <person name="Cepeda A.J."/>
            <person name="Yan W."/>
            <person name="Fan B."/>
            <person name="Jiang Y."/>
            <person name="Adhikari A."/>
            <person name="Zheng C.-J."/>
            <person name="Schuster L."/>
            <person name="Cowan T.M."/>
            <person name="Smanski M.J."/>
            <person name="Chevrette M.G."/>
            <person name="De Carvalho L.P.S."/>
            <person name="Shen B."/>
        </authorList>
    </citation>
    <scope>NUCLEOTIDE SEQUENCE [LARGE SCALE GENOMIC DNA]</scope>
    <source>
        <strain evidence="3 4">NPDC087689</strain>
    </source>
</reference>
<dbReference type="InterPro" id="IPR027417">
    <property type="entry name" value="P-loop_NTPase"/>
</dbReference>
<accession>A0ABW8DQM2</accession>
<dbReference type="InterPro" id="IPR003959">
    <property type="entry name" value="ATPase_AAA_core"/>
</dbReference>
<sequence>MYIRSLHVKHLKRLTDLKLDFTQPNGEPRMWTVLIGENGTGKTSILQAIALAAAGSLRVNDLAGSSITHLLDRRSKSALEINANFKFTPASLNAKCHPLLTIPPVDGLGLISQVTLKSKETSLRASDRYDNELAKEVNNPLDTARATEAPAWFVIGYGVQRALPEAGGIPDLARASVDRMKSLFDSRATLTSTSFLSHFGTRQKKALAYSRILKRAIINTEILPQDIENLEMRGQGGVKRASDLIERNRFHQKMGAQTFLVPAIALAHGYQSTIAWIADLVGHILLESPNPDLGPENFEGLVLIDEIDLYLHPKWQSKLIPALRKTFPKLQFIVTTHSPVVLATLSPEEVIRVQADPITGDVHRITPDAVTGVWDEVEREADLHTQPDPRAMTGTEMYSEYFGFDRLTLNVNGEKIRQYTALASNPFRNDHQHKTMLVLKTELEADDVADLIDPVAREYD</sequence>
<evidence type="ECO:0000259" key="1">
    <source>
        <dbReference type="Pfam" id="PF13175"/>
    </source>
</evidence>
<evidence type="ECO:0000313" key="4">
    <source>
        <dbReference type="Proteomes" id="UP001617296"/>
    </source>
</evidence>
<dbReference type="RefSeq" id="WP_401233979.1">
    <property type="nucleotide sequence ID" value="NZ_JBIUVY010000065.1"/>
</dbReference>
<name>A0ABW8DQM2_9PSED</name>
<feature type="domain" description="ATPase AAA-type core" evidence="2">
    <location>
        <begin position="292"/>
        <end position="343"/>
    </location>
</feature>
<dbReference type="Pfam" id="PF13175">
    <property type="entry name" value="AAA_15"/>
    <property type="match status" value="1"/>
</dbReference>
<evidence type="ECO:0000313" key="3">
    <source>
        <dbReference type="EMBL" id="MFJ2289519.1"/>
    </source>
</evidence>
<dbReference type="SUPFAM" id="SSF52540">
    <property type="entry name" value="P-loop containing nucleoside triphosphate hydrolases"/>
    <property type="match status" value="1"/>
</dbReference>
<dbReference type="Proteomes" id="UP001617296">
    <property type="component" value="Unassembled WGS sequence"/>
</dbReference>
<comment type="caution">
    <text evidence="3">The sequence shown here is derived from an EMBL/GenBank/DDBJ whole genome shotgun (WGS) entry which is preliminary data.</text>
</comment>
<dbReference type="EMBL" id="JBIUVY010000065">
    <property type="protein sequence ID" value="MFJ2289519.1"/>
    <property type="molecule type" value="Genomic_DNA"/>
</dbReference>
<dbReference type="Gene3D" id="3.40.50.300">
    <property type="entry name" value="P-loop containing nucleotide triphosphate hydrolases"/>
    <property type="match status" value="2"/>
</dbReference>
<evidence type="ECO:0000259" key="2">
    <source>
        <dbReference type="Pfam" id="PF13304"/>
    </source>
</evidence>
<gene>
    <name evidence="3" type="ORF">ACIOUF_24720</name>
</gene>
<dbReference type="PANTHER" id="PTHR43581:SF2">
    <property type="entry name" value="EXCINUCLEASE ATPASE SUBUNIT"/>
    <property type="match status" value="1"/>
</dbReference>